<dbReference type="RefSeq" id="WP_290207340.1">
    <property type="nucleotide sequence ID" value="NZ_JASDDK010000005.1"/>
</dbReference>
<dbReference type="SUPFAM" id="SSF51905">
    <property type="entry name" value="FAD/NAD(P)-binding domain"/>
    <property type="match status" value="1"/>
</dbReference>
<keyword evidence="1" id="KW-0812">Transmembrane</keyword>
<gene>
    <name evidence="2" type="ORF">QMA06_13175</name>
</gene>
<dbReference type="InterPro" id="IPR036188">
    <property type="entry name" value="FAD/NAD-bd_sf"/>
</dbReference>
<evidence type="ECO:0000313" key="2">
    <source>
        <dbReference type="EMBL" id="MDN3493671.1"/>
    </source>
</evidence>
<keyword evidence="3" id="KW-1185">Reference proteome</keyword>
<dbReference type="Gene3D" id="3.50.50.60">
    <property type="entry name" value="FAD/NAD(P)-binding domain"/>
    <property type="match status" value="1"/>
</dbReference>
<organism evidence="2 3">
    <name type="scientific">Winogradskyella bathintestinalis</name>
    <dbReference type="NCBI Taxonomy" id="3035208"/>
    <lineage>
        <taxon>Bacteria</taxon>
        <taxon>Pseudomonadati</taxon>
        <taxon>Bacteroidota</taxon>
        <taxon>Flavobacteriia</taxon>
        <taxon>Flavobacteriales</taxon>
        <taxon>Flavobacteriaceae</taxon>
        <taxon>Winogradskyella</taxon>
    </lineage>
</organism>
<protein>
    <submittedName>
        <fullName evidence="2">Lycopene cyclase family protein</fullName>
    </submittedName>
</protein>
<sequence length="388" mass="44994">MTSYNKISILATYDYIILGAGASGLMLAYRMSQDTFFDDKSILILDQTKDKGNDRTWCYWDNGVGEWDALLTKTWDTIFFGSESFSKTISISPFRYKMIESKTFYKSLWKSINLKSNFRFVEDTVHDFTELEKGVQIITENGVYFGAKVFNSLPKPEVYNSQEKYPVLQQHFVGWFVKTNVNTFDDSKATFMDFTVPQLGNTRFMYVLPIDKKTALFEYTLFSKDLLQYSDYEKAIASYLNENNISEYEIIEKEQGNIPMTAFNFQKLNSKHILNIGTAGGWTKASTGYTFKNTSKKTQQIVDFLKKKDDLSQVNNSAKYRFYDLIFLDVLANHNDEGAALFSSMFKSTDTITLFKFLDEESTLYEDLKVILSVPPKRFIQSLFKRFF</sequence>
<accession>A0ABT7ZXD2</accession>
<name>A0ABT7ZXD2_9FLAO</name>
<dbReference type="Pfam" id="PF05834">
    <property type="entry name" value="Lycopene_cycl"/>
    <property type="match status" value="1"/>
</dbReference>
<comment type="caution">
    <text evidence="2">The sequence shown here is derived from an EMBL/GenBank/DDBJ whole genome shotgun (WGS) entry which is preliminary data.</text>
</comment>
<keyword evidence="1" id="KW-1133">Transmembrane helix</keyword>
<dbReference type="EMBL" id="JASDDK010000005">
    <property type="protein sequence ID" value="MDN3493671.1"/>
    <property type="molecule type" value="Genomic_DNA"/>
</dbReference>
<keyword evidence="1" id="KW-0472">Membrane</keyword>
<proteinExistence type="predicted"/>
<evidence type="ECO:0000313" key="3">
    <source>
        <dbReference type="Proteomes" id="UP001231197"/>
    </source>
</evidence>
<reference evidence="2 3" key="1">
    <citation type="journal article" date="2023" name="Int. J. Syst. Evol. Microbiol.">
        <title>Winogradskyella bathintestinalis sp. nov., isolated from the intestine of the deep-sea loosejaw dragonfish, Malacosteus niger.</title>
        <authorList>
            <person name="Uniacke-Lowe S."/>
            <person name="Johnson C.N."/>
            <person name="Stanton C."/>
            <person name="Hill C."/>
            <person name="Ross P."/>
        </authorList>
    </citation>
    <scope>NUCLEOTIDE SEQUENCE [LARGE SCALE GENOMIC DNA]</scope>
    <source>
        <strain evidence="2 3">APC 3343</strain>
    </source>
</reference>
<dbReference type="Proteomes" id="UP001231197">
    <property type="component" value="Unassembled WGS sequence"/>
</dbReference>
<evidence type="ECO:0000256" key="1">
    <source>
        <dbReference type="SAM" id="Phobius"/>
    </source>
</evidence>
<feature type="transmembrane region" description="Helical" evidence="1">
    <location>
        <begin position="12"/>
        <end position="31"/>
    </location>
</feature>